<dbReference type="EMBL" id="KN831777">
    <property type="protein sequence ID" value="KIM42511.1"/>
    <property type="molecule type" value="Genomic_DNA"/>
</dbReference>
<organism evidence="1 2">
    <name type="scientific">Hebeloma cylindrosporum</name>
    <dbReference type="NCBI Taxonomy" id="76867"/>
    <lineage>
        <taxon>Eukaryota</taxon>
        <taxon>Fungi</taxon>
        <taxon>Dikarya</taxon>
        <taxon>Basidiomycota</taxon>
        <taxon>Agaricomycotina</taxon>
        <taxon>Agaricomycetes</taxon>
        <taxon>Agaricomycetidae</taxon>
        <taxon>Agaricales</taxon>
        <taxon>Agaricineae</taxon>
        <taxon>Hymenogastraceae</taxon>
        <taxon>Hebeloma</taxon>
    </lineage>
</organism>
<dbReference type="AlphaFoldDB" id="A0A0C3CFW6"/>
<proteinExistence type="predicted"/>
<sequence>MAIYHRFLSKSSNTLKSLEFFNMPSRVPQSNEAEVQDLDKLFSACPNVEHLHLPIGIHIPQDTLNKIAQGSLLPSLRSLDVFSTVGIDILEMVGRRNELVYRRFGVRSSRLGGAIDGYPLSFAHVVLHTLLANWSSTTSAKRYLRRFWSSQGTVFDIRCRVVYFVG</sequence>
<reference evidence="2" key="2">
    <citation type="submission" date="2015-01" db="EMBL/GenBank/DDBJ databases">
        <title>Evolutionary Origins and Diversification of the Mycorrhizal Mutualists.</title>
        <authorList>
            <consortium name="DOE Joint Genome Institute"/>
            <consortium name="Mycorrhizal Genomics Consortium"/>
            <person name="Kohler A."/>
            <person name="Kuo A."/>
            <person name="Nagy L.G."/>
            <person name="Floudas D."/>
            <person name="Copeland A."/>
            <person name="Barry K.W."/>
            <person name="Cichocki N."/>
            <person name="Veneault-Fourrey C."/>
            <person name="LaButti K."/>
            <person name="Lindquist E.A."/>
            <person name="Lipzen A."/>
            <person name="Lundell T."/>
            <person name="Morin E."/>
            <person name="Murat C."/>
            <person name="Riley R."/>
            <person name="Ohm R."/>
            <person name="Sun H."/>
            <person name="Tunlid A."/>
            <person name="Henrissat B."/>
            <person name="Grigoriev I.V."/>
            <person name="Hibbett D.S."/>
            <person name="Martin F."/>
        </authorList>
    </citation>
    <scope>NUCLEOTIDE SEQUENCE [LARGE SCALE GENOMIC DNA]</scope>
    <source>
        <strain evidence="2">h7</strain>
    </source>
</reference>
<name>A0A0C3CFW6_HEBCY</name>
<evidence type="ECO:0000313" key="2">
    <source>
        <dbReference type="Proteomes" id="UP000053424"/>
    </source>
</evidence>
<protein>
    <recommendedName>
        <fullName evidence="3">F-box domain-containing protein</fullName>
    </recommendedName>
</protein>
<dbReference type="OrthoDB" id="2992500at2759"/>
<evidence type="ECO:0008006" key="3">
    <source>
        <dbReference type="Google" id="ProtNLM"/>
    </source>
</evidence>
<evidence type="ECO:0000313" key="1">
    <source>
        <dbReference type="EMBL" id="KIM42511.1"/>
    </source>
</evidence>
<dbReference type="Proteomes" id="UP000053424">
    <property type="component" value="Unassembled WGS sequence"/>
</dbReference>
<dbReference type="HOGENOM" id="CLU_1602927_0_0_1"/>
<gene>
    <name evidence="1" type="ORF">M413DRAFT_119557</name>
</gene>
<accession>A0A0C3CFW6</accession>
<reference evidence="1 2" key="1">
    <citation type="submission" date="2014-04" db="EMBL/GenBank/DDBJ databases">
        <authorList>
            <consortium name="DOE Joint Genome Institute"/>
            <person name="Kuo A."/>
            <person name="Gay G."/>
            <person name="Dore J."/>
            <person name="Kohler A."/>
            <person name="Nagy L.G."/>
            <person name="Floudas D."/>
            <person name="Copeland A."/>
            <person name="Barry K.W."/>
            <person name="Cichocki N."/>
            <person name="Veneault-Fourrey C."/>
            <person name="LaButti K."/>
            <person name="Lindquist E.A."/>
            <person name="Lipzen A."/>
            <person name="Lundell T."/>
            <person name="Morin E."/>
            <person name="Murat C."/>
            <person name="Sun H."/>
            <person name="Tunlid A."/>
            <person name="Henrissat B."/>
            <person name="Grigoriev I.V."/>
            <person name="Hibbett D.S."/>
            <person name="Martin F."/>
            <person name="Nordberg H.P."/>
            <person name="Cantor M.N."/>
            <person name="Hua S.X."/>
        </authorList>
    </citation>
    <scope>NUCLEOTIDE SEQUENCE [LARGE SCALE GENOMIC DNA]</scope>
    <source>
        <strain evidence="2">h7</strain>
    </source>
</reference>
<keyword evidence="2" id="KW-1185">Reference proteome</keyword>